<feature type="domain" description="PPM-type phosphatase" evidence="1">
    <location>
        <begin position="9"/>
        <end position="245"/>
    </location>
</feature>
<dbReference type="SUPFAM" id="SSF81606">
    <property type="entry name" value="PP2C-like"/>
    <property type="match status" value="1"/>
</dbReference>
<reference evidence="3" key="1">
    <citation type="journal article" date="2019" name="Int. J. Syst. Evol. Microbiol.">
        <title>The Global Catalogue of Microorganisms (GCM) 10K type strain sequencing project: providing services to taxonomists for standard genome sequencing and annotation.</title>
        <authorList>
            <consortium name="The Broad Institute Genomics Platform"/>
            <consortium name="The Broad Institute Genome Sequencing Center for Infectious Disease"/>
            <person name="Wu L."/>
            <person name="Ma J."/>
        </authorList>
    </citation>
    <scope>NUCLEOTIDE SEQUENCE [LARGE SCALE GENOMIC DNA]</scope>
    <source>
        <strain evidence="3">NBRC 102407</strain>
    </source>
</reference>
<name>A0ABQ6FE48_9RHOO</name>
<proteinExistence type="predicted"/>
<evidence type="ECO:0000313" key="2">
    <source>
        <dbReference type="EMBL" id="GLT23579.1"/>
    </source>
</evidence>
<dbReference type="RefSeq" id="WP_284188779.1">
    <property type="nucleotide sequence ID" value="NZ_BSPX01000052.1"/>
</dbReference>
<dbReference type="SMART" id="SM00332">
    <property type="entry name" value="PP2Cc"/>
    <property type="match status" value="1"/>
</dbReference>
<keyword evidence="3" id="KW-1185">Reference proteome</keyword>
<protein>
    <submittedName>
        <fullName evidence="2">Protein-serine/threonine phosphatase</fullName>
    </submittedName>
</protein>
<gene>
    <name evidence="2" type="ORF">GCM10007933_30460</name>
</gene>
<sequence>MSDSSLQWRMALESHVGQVRARNEDYVFCDEHRGIVALADGMGGHAGGGVAARLAVDAWVERIAACGDEPVVERDLLVAVADANRAVFSAASGDPALRGMGTTLVAGCFRRDGMLVACNVGDSRLYRLRGDVLTCLTRDHSVLREQWEAGMIESESSAPIGLKGLLTRAVGVSANVVPDVTISTLLPGDVYLLCSDGLTEMLPDADIAHVLGALGGNPQLAAAHLVDLANDRGGMDNISAVIVSSCESGRLGAELD</sequence>
<dbReference type="InterPro" id="IPR001932">
    <property type="entry name" value="PPM-type_phosphatase-like_dom"/>
</dbReference>
<dbReference type="InterPro" id="IPR015655">
    <property type="entry name" value="PP2C"/>
</dbReference>
<dbReference type="CDD" id="cd00143">
    <property type="entry name" value="PP2Cc"/>
    <property type="match status" value="1"/>
</dbReference>
<dbReference type="InterPro" id="IPR036457">
    <property type="entry name" value="PPM-type-like_dom_sf"/>
</dbReference>
<comment type="caution">
    <text evidence="2">The sequence shown here is derived from an EMBL/GenBank/DDBJ whole genome shotgun (WGS) entry which is preliminary data.</text>
</comment>
<dbReference type="PROSITE" id="PS51746">
    <property type="entry name" value="PPM_2"/>
    <property type="match status" value="1"/>
</dbReference>
<evidence type="ECO:0000313" key="3">
    <source>
        <dbReference type="Proteomes" id="UP001157167"/>
    </source>
</evidence>
<evidence type="ECO:0000259" key="1">
    <source>
        <dbReference type="PROSITE" id="PS51746"/>
    </source>
</evidence>
<dbReference type="Gene3D" id="3.60.40.10">
    <property type="entry name" value="PPM-type phosphatase domain"/>
    <property type="match status" value="1"/>
</dbReference>
<dbReference type="PANTHER" id="PTHR47992">
    <property type="entry name" value="PROTEIN PHOSPHATASE"/>
    <property type="match status" value="1"/>
</dbReference>
<accession>A0ABQ6FE48</accession>
<dbReference type="Pfam" id="PF13672">
    <property type="entry name" value="PP2C_2"/>
    <property type="match status" value="1"/>
</dbReference>
<dbReference type="SMART" id="SM00331">
    <property type="entry name" value="PP2C_SIG"/>
    <property type="match status" value="1"/>
</dbReference>
<organism evidence="2 3">
    <name type="scientific">Zoogloea oryzae</name>
    <dbReference type="NCBI Taxonomy" id="310767"/>
    <lineage>
        <taxon>Bacteria</taxon>
        <taxon>Pseudomonadati</taxon>
        <taxon>Pseudomonadota</taxon>
        <taxon>Betaproteobacteria</taxon>
        <taxon>Rhodocyclales</taxon>
        <taxon>Zoogloeaceae</taxon>
        <taxon>Zoogloea</taxon>
    </lineage>
</organism>
<dbReference type="Proteomes" id="UP001157167">
    <property type="component" value="Unassembled WGS sequence"/>
</dbReference>
<dbReference type="EMBL" id="BSPX01000052">
    <property type="protein sequence ID" value="GLT23579.1"/>
    <property type="molecule type" value="Genomic_DNA"/>
</dbReference>